<dbReference type="InterPro" id="IPR001647">
    <property type="entry name" value="HTH_TetR"/>
</dbReference>
<dbReference type="AlphaFoldDB" id="A0A4U0T7S4"/>
<keyword evidence="5" id="KW-1185">Reference proteome</keyword>
<protein>
    <submittedName>
        <fullName evidence="4">TetR/AcrR family transcriptional regulator</fullName>
    </submittedName>
</protein>
<dbReference type="Proteomes" id="UP000305778">
    <property type="component" value="Unassembled WGS sequence"/>
</dbReference>
<comment type="caution">
    <text evidence="4">The sequence shown here is derived from an EMBL/GenBank/DDBJ whole genome shotgun (WGS) entry which is preliminary data.</text>
</comment>
<dbReference type="GO" id="GO:0003677">
    <property type="term" value="F:DNA binding"/>
    <property type="evidence" value="ECO:0007669"/>
    <property type="project" value="UniProtKB-UniRule"/>
</dbReference>
<evidence type="ECO:0000313" key="5">
    <source>
        <dbReference type="Proteomes" id="UP000305778"/>
    </source>
</evidence>
<feature type="domain" description="HTH tetR-type" evidence="3">
    <location>
        <begin position="77"/>
        <end position="137"/>
    </location>
</feature>
<gene>
    <name evidence="4" type="ORF">FCI23_22290</name>
</gene>
<dbReference type="SUPFAM" id="SSF46689">
    <property type="entry name" value="Homeodomain-like"/>
    <property type="match status" value="1"/>
</dbReference>
<dbReference type="EMBL" id="SUMC01000021">
    <property type="protein sequence ID" value="TKA09565.1"/>
    <property type="molecule type" value="Genomic_DNA"/>
</dbReference>
<evidence type="ECO:0000313" key="4">
    <source>
        <dbReference type="EMBL" id="TKA09565.1"/>
    </source>
</evidence>
<dbReference type="InterPro" id="IPR041483">
    <property type="entry name" value="TetR_C_34"/>
</dbReference>
<evidence type="ECO:0000259" key="3">
    <source>
        <dbReference type="PROSITE" id="PS50977"/>
    </source>
</evidence>
<feature type="DNA-binding region" description="H-T-H motif" evidence="2">
    <location>
        <begin position="100"/>
        <end position="119"/>
    </location>
</feature>
<proteinExistence type="predicted"/>
<reference evidence="4 5" key="1">
    <citation type="submission" date="2019-04" db="EMBL/GenBank/DDBJ databases">
        <title>Streptomyces oryziradicis sp. nov., a novel actinomycete isolated from rhizosphere soil of rice (Oryza sativa L.).</title>
        <authorList>
            <person name="Li C."/>
        </authorList>
    </citation>
    <scope>NUCLEOTIDE SEQUENCE [LARGE SCALE GENOMIC DNA]</scope>
    <source>
        <strain evidence="4 5">NEAU-C40</strain>
    </source>
</reference>
<accession>A0A4U0T7S4</accession>
<dbReference type="Pfam" id="PF17929">
    <property type="entry name" value="TetR_C_34"/>
    <property type="match status" value="1"/>
</dbReference>
<dbReference type="InterPro" id="IPR009057">
    <property type="entry name" value="Homeodomain-like_sf"/>
</dbReference>
<evidence type="ECO:0000256" key="1">
    <source>
        <dbReference type="ARBA" id="ARBA00023125"/>
    </source>
</evidence>
<dbReference type="PROSITE" id="PS50977">
    <property type="entry name" value="HTH_TETR_2"/>
    <property type="match status" value="1"/>
</dbReference>
<sequence length="293" mass="31986">MKSDGPPRPADGEARLSLLLRRTLWTSTPCCSFASADTATVTQCPCVVNNARALRCYYRRMTEANPFQRAYSRHHKQQRAADLLAAARTLGTRDGVRAVTLTAIATQAGVHASAVRRYYASREEILLALTEEGYRDWAHDIATRLAGRQDVTSGELARILTASLAERQLFCDLLTHVTLSLEREVSFERVHAFKSVAIIAVGTLADAITAASTLNQDQASDLITGVIAMTAPLWQAGHPAETLTRLYAEEPAMAHIGIDFEPTLTRLTTALIDGMTHPEHLSAQDPPRPLGQS</sequence>
<name>A0A4U0T7S4_9ACTN</name>
<dbReference type="Gene3D" id="1.10.357.10">
    <property type="entry name" value="Tetracycline Repressor, domain 2"/>
    <property type="match status" value="1"/>
</dbReference>
<keyword evidence="1 2" id="KW-0238">DNA-binding</keyword>
<organism evidence="4 5">
    <name type="scientific">Actinacidiphila oryziradicis</name>
    <dbReference type="NCBI Taxonomy" id="2571141"/>
    <lineage>
        <taxon>Bacteria</taxon>
        <taxon>Bacillati</taxon>
        <taxon>Actinomycetota</taxon>
        <taxon>Actinomycetes</taxon>
        <taxon>Kitasatosporales</taxon>
        <taxon>Streptomycetaceae</taxon>
        <taxon>Actinacidiphila</taxon>
    </lineage>
</organism>
<dbReference type="OrthoDB" id="6637160at2"/>
<evidence type="ECO:0000256" key="2">
    <source>
        <dbReference type="PROSITE-ProRule" id="PRU00335"/>
    </source>
</evidence>
<dbReference type="Pfam" id="PF00440">
    <property type="entry name" value="TetR_N"/>
    <property type="match status" value="1"/>
</dbReference>